<organism evidence="1">
    <name type="scientific">Aureimonas frigidaquae</name>
    <dbReference type="NCBI Taxonomy" id="424757"/>
    <lineage>
        <taxon>Bacteria</taxon>
        <taxon>Pseudomonadati</taxon>
        <taxon>Pseudomonadota</taxon>
        <taxon>Alphaproteobacteria</taxon>
        <taxon>Hyphomicrobiales</taxon>
        <taxon>Aurantimonadaceae</taxon>
        <taxon>Aureimonas</taxon>
    </lineage>
</organism>
<sequence length="56" mass="5912">MDMQAVTEHLSMPSHVRVFGPVRLAAAAAARRRRAAVLDVLLSGGEARAPMAQAAE</sequence>
<proteinExistence type="predicted"/>
<dbReference type="EMBL" id="LC066375">
    <property type="protein sequence ID" value="BAT27740.1"/>
    <property type="molecule type" value="Genomic_DNA"/>
</dbReference>
<protein>
    <submittedName>
        <fullName evidence="1">Indolepyruvate ferredoxin oxidoreductase</fullName>
    </submittedName>
</protein>
<accession>A0A0P0Z1H0</accession>
<evidence type="ECO:0000313" key="1">
    <source>
        <dbReference type="EMBL" id="BAT27740.1"/>
    </source>
</evidence>
<reference evidence="1" key="1">
    <citation type="journal article" date="2015" name="Proc. Natl. Acad. Sci. U.S.A.">
        <title>Bacterial clade with the ribosomal RNA operon on a small plasmid rather than the chromosome.</title>
        <authorList>
            <person name="Anda M."/>
            <person name="Ohtsubo Y."/>
            <person name="Okubo T."/>
            <person name="Sugawara M."/>
            <person name="Nagata Y."/>
            <person name="Tsuda M."/>
            <person name="Minamisawa K."/>
            <person name="Mitsui H."/>
        </authorList>
    </citation>
    <scope>NUCLEOTIDE SEQUENCE</scope>
    <source>
        <strain evidence="1">JCM 14755</strain>
    </source>
</reference>
<dbReference type="AlphaFoldDB" id="A0A0P0Z1H0"/>
<name>A0A0P0Z1H0_9HYPH</name>
<keyword evidence="1" id="KW-0670">Pyruvate</keyword>